<dbReference type="OMA" id="SHIPFAN"/>
<keyword evidence="3" id="KW-1185">Reference proteome</keyword>
<proteinExistence type="predicted"/>
<evidence type="ECO:0000256" key="1">
    <source>
        <dbReference type="SAM" id="MobiDB-lite"/>
    </source>
</evidence>
<accession>A0A2H3DBA9</accession>
<name>A0A2H3DBA9_ARMGA</name>
<dbReference type="InParanoid" id="A0A2H3DBA9"/>
<protein>
    <submittedName>
        <fullName evidence="2">Uncharacterized protein</fullName>
    </submittedName>
</protein>
<dbReference type="OrthoDB" id="3253416at2759"/>
<dbReference type="Proteomes" id="UP000217790">
    <property type="component" value="Unassembled WGS sequence"/>
</dbReference>
<feature type="region of interest" description="Disordered" evidence="1">
    <location>
        <begin position="1"/>
        <end position="32"/>
    </location>
</feature>
<sequence length="551" mass="61004">MTAESRSSTQIPSKNTHSPFTTPTHKRVPFADATNTNTVRLAVETCSPSFSASPISLTSLLNGRDDPRFPLPPQTHTLGFDYGLDALDDFLNTITNDELELGSDSLATHHSPANLDGERSITPAALHAASGKAIEPTSWAAKNPTHPLAPTRVHHEVASRCFPVTEISSAAVKKRLAREKKEAFANDLTESMEEHLERLEEISSKHGKKFKDVLHIAGSAGRYKNHRAVSDLQVKILYQTKENNEGKPVGAKLRLEQLQELAKTDPRCDKLTEEEIQNLKEEIYAKRLDKQQGAQISHRSAANDYRHTADLIESALIGLGHQTGARGFAVLSQGSVDDTMPPSLLQIPGSTAFLSTIVKVDPTDFVRQFEQFSCTVDHKAREDQSSIRKDITQLIYEGLEAITHVKGANMNYQNYEKSIVICYGVKLIGWPEQIPFGTPSNILTVPQLRLLRRALQTTTCRWTRLDETEMEELTESILSREGNGEIVGKKRKERSDKGGSHKPKKRKNKDDHAQGQKRARKGAKLPDISRSRSAEDSDGSDNSAENGDGIE</sequence>
<evidence type="ECO:0000313" key="2">
    <source>
        <dbReference type="EMBL" id="PBK86357.1"/>
    </source>
</evidence>
<feature type="region of interest" description="Disordered" evidence="1">
    <location>
        <begin position="471"/>
        <end position="551"/>
    </location>
</feature>
<feature type="compositionally biased region" description="Polar residues" evidence="1">
    <location>
        <begin position="1"/>
        <end position="23"/>
    </location>
</feature>
<reference evidence="3" key="1">
    <citation type="journal article" date="2017" name="Nat. Ecol. Evol.">
        <title>Genome expansion and lineage-specific genetic innovations in the forest pathogenic fungi Armillaria.</title>
        <authorList>
            <person name="Sipos G."/>
            <person name="Prasanna A.N."/>
            <person name="Walter M.C."/>
            <person name="O'Connor E."/>
            <person name="Balint B."/>
            <person name="Krizsan K."/>
            <person name="Kiss B."/>
            <person name="Hess J."/>
            <person name="Varga T."/>
            <person name="Slot J."/>
            <person name="Riley R."/>
            <person name="Boka B."/>
            <person name="Rigling D."/>
            <person name="Barry K."/>
            <person name="Lee J."/>
            <person name="Mihaltcheva S."/>
            <person name="LaButti K."/>
            <person name="Lipzen A."/>
            <person name="Waldron R."/>
            <person name="Moloney N.M."/>
            <person name="Sperisen C."/>
            <person name="Kredics L."/>
            <person name="Vagvoelgyi C."/>
            <person name="Patrignani A."/>
            <person name="Fitzpatrick D."/>
            <person name="Nagy I."/>
            <person name="Doyle S."/>
            <person name="Anderson J.B."/>
            <person name="Grigoriev I.V."/>
            <person name="Gueldener U."/>
            <person name="Muensterkoetter M."/>
            <person name="Nagy L.G."/>
        </authorList>
    </citation>
    <scope>NUCLEOTIDE SEQUENCE [LARGE SCALE GENOMIC DNA]</scope>
    <source>
        <strain evidence="3">Ar21-2</strain>
    </source>
</reference>
<gene>
    <name evidence="2" type="ORF">ARMGADRAFT_1035547</name>
</gene>
<organism evidence="2 3">
    <name type="scientific">Armillaria gallica</name>
    <name type="common">Bulbous honey fungus</name>
    <name type="synonym">Armillaria bulbosa</name>
    <dbReference type="NCBI Taxonomy" id="47427"/>
    <lineage>
        <taxon>Eukaryota</taxon>
        <taxon>Fungi</taxon>
        <taxon>Dikarya</taxon>
        <taxon>Basidiomycota</taxon>
        <taxon>Agaricomycotina</taxon>
        <taxon>Agaricomycetes</taxon>
        <taxon>Agaricomycetidae</taxon>
        <taxon>Agaricales</taxon>
        <taxon>Marasmiineae</taxon>
        <taxon>Physalacriaceae</taxon>
        <taxon>Armillaria</taxon>
    </lineage>
</organism>
<evidence type="ECO:0000313" key="3">
    <source>
        <dbReference type="Proteomes" id="UP000217790"/>
    </source>
</evidence>
<dbReference type="AlphaFoldDB" id="A0A2H3DBA9"/>
<dbReference type="EMBL" id="KZ293684">
    <property type="protein sequence ID" value="PBK86357.1"/>
    <property type="molecule type" value="Genomic_DNA"/>
</dbReference>
<dbReference type="STRING" id="47427.A0A2H3DBA9"/>